<accession>A0A1G9T3U8</accession>
<gene>
    <name evidence="1" type="ORF">SAMN05216244_2423</name>
</gene>
<evidence type="ECO:0000313" key="2">
    <source>
        <dbReference type="Proteomes" id="UP000182347"/>
    </source>
</evidence>
<dbReference type="STRING" id="482461.SAMN05216244_2423"/>
<dbReference type="Proteomes" id="UP000182347">
    <property type="component" value="Unassembled WGS sequence"/>
</dbReference>
<dbReference type="EMBL" id="FNHF01000003">
    <property type="protein sequence ID" value="SDM42287.1"/>
    <property type="molecule type" value="Genomic_DNA"/>
</dbReference>
<name>A0A1G9T3U8_9BACI</name>
<organism evidence="1 2">
    <name type="scientific">Sediminibacillus halophilus</name>
    <dbReference type="NCBI Taxonomy" id="482461"/>
    <lineage>
        <taxon>Bacteria</taxon>
        <taxon>Bacillati</taxon>
        <taxon>Bacillota</taxon>
        <taxon>Bacilli</taxon>
        <taxon>Bacillales</taxon>
        <taxon>Bacillaceae</taxon>
        <taxon>Sediminibacillus</taxon>
    </lineage>
</organism>
<dbReference type="RefSeq" id="WP_074599337.1">
    <property type="nucleotide sequence ID" value="NZ_FNHF01000003.1"/>
</dbReference>
<sequence length="1245" mass="144834">MFFESIVLPFIVGLVTNKVSESFQQKDLALVVDEIYNKSVDEFNKKYQNAYGGAYDNFLARQKNLELVMKTVLSFKDTSEIEFENILDYSGNPTPEEVVKDFIIIFNENLNNDERLIQYRHMREHHFLTERIMDDIKQIKQIRFKKFVSPEEFFDFEANGNITEAKKLDSDVKRVIDNLKVSDIVLIDSFRGFGKTETLKNVSISKGIGDLFDSIIVMRHGVRNIVDSLQSEFFQEKKYLIIVDDSELCTGEIKELLNFMKSVGVFSKLLLSVQTYSNEKIKSLIIKAGLFNSMVQVSLNNWEREDYIDLLRVAAQVPEYMDEDIIVAKYPSPTLIKWIGEKKLSSDKNKIEVLFREHKELLENDTYGILNNYISREDCNRLLFSLCCAVPFDLSDEQCNLINKSIQRNYDIKMIVRLMQKGGIIRKVGYKYRFYPDIKGDIFLAYSLNDLYDVNILDYWIRHDQNRVLENINEAGLVSKMDIQDILKSLIDEWSLSEAYYEQCKNLEIASYIVRFSPESVTNLIYCYLDSVKNANGGDYFRLTTDDFGPVLLKLWRYNNDIETILNFLCELENIQIDGTYDNYKVKGITRDLFSPVTNSPRKIIESLTILQKWISNDKNAALTIFKYAASEILKGGHEVTKPIINGIQFGVSVVQVSDEVVRMREKCIEIIEYLVNSRLENNIVKIIESICHEIGAMSFGKSEPEEKSLKEVIEQERKKLVELLGNKLLESKDISVNIIIERILIYWWAGQYSGCEFAESYLLQFKRDGKYLFAKYYVDVDYRVFSFEEIAKLAPSKERWDWFVDEVMQNTNDRRDDSRRIAEVLHSEIKSVKALNNFLIYESEIISNFELAWSSPNIIERWFEYNNNLFIEFIKSMHYSGVAGFLKASIFNSVITHSNQKEEMISSFLVPEANLTNDEIFILLNIAQDNSLSNEYVVTMINSIIDIYNFEYAGGIIHRLYFIFKNRERSYLINILLKIIQKYPFNDSMADMIDLIIQQYINDLKIVKGFQEFKDEILVRISAMEKLNYHKEKIIEVLLRSKEEAIEFIEDRLRNTDINGIDKVPYGGFSFLTKFISDVESFSFLVNRLINFVDKRLLAEYDLRTIIKPLFLRADGEGEPVGPSVLKYFINEDNARGVLKLMECFTLSEKTVVDFVNGLKYLNENGKGKEAEGIIYSQRFPDGGWSRSIGQNSPELMNRISLYSEVHKLIPFGRLKLVVESCIDFLKKDMDKDLIGDEEILNPR</sequence>
<dbReference type="OrthoDB" id="123556at2"/>
<keyword evidence="2" id="KW-1185">Reference proteome</keyword>
<dbReference type="AlphaFoldDB" id="A0A1G9T3U8"/>
<evidence type="ECO:0000313" key="1">
    <source>
        <dbReference type="EMBL" id="SDM42287.1"/>
    </source>
</evidence>
<reference evidence="2" key="1">
    <citation type="submission" date="2016-10" db="EMBL/GenBank/DDBJ databases">
        <authorList>
            <person name="Varghese N."/>
            <person name="Submissions S."/>
        </authorList>
    </citation>
    <scope>NUCLEOTIDE SEQUENCE [LARGE SCALE GENOMIC DNA]</scope>
    <source>
        <strain evidence="2">CGMCC 1.6199</strain>
    </source>
</reference>
<protein>
    <submittedName>
        <fullName evidence="1">Uncharacterized protein</fullName>
    </submittedName>
</protein>
<proteinExistence type="predicted"/>